<dbReference type="InterPro" id="IPR001375">
    <property type="entry name" value="Peptidase_S9_cat"/>
</dbReference>
<dbReference type="InterPro" id="IPR029058">
    <property type="entry name" value="AB_hydrolase_fold"/>
</dbReference>
<feature type="signal peptide" evidence="2">
    <location>
        <begin position="1"/>
        <end position="33"/>
    </location>
</feature>
<dbReference type="GO" id="GO:0006508">
    <property type="term" value="P:proteolysis"/>
    <property type="evidence" value="ECO:0007669"/>
    <property type="project" value="InterPro"/>
</dbReference>
<keyword evidence="2" id="KW-0732">Signal</keyword>
<evidence type="ECO:0000313" key="5">
    <source>
        <dbReference type="Proteomes" id="UP000217265"/>
    </source>
</evidence>
<dbReference type="Pfam" id="PF00326">
    <property type="entry name" value="Peptidase_S9"/>
    <property type="match status" value="1"/>
</dbReference>
<proteinExistence type="predicted"/>
<dbReference type="PANTHER" id="PTHR11731:SF193">
    <property type="entry name" value="DIPEPTIDYL PEPTIDASE 9"/>
    <property type="match status" value="1"/>
</dbReference>
<evidence type="ECO:0000259" key="3">
    <source>
        <dbReference type="Pfam" id="PF00326"/>
    </source>
</evidence>
<gene>
    <name evidence="4" type="ORF">CMV30_11905</name>
</gene>
<feature type="domain" description="Peptidase S9 prolyl oligopeptidase catalytic" evidence="3">
    <location>
        <begin position="761"/>
        <end position="939"/>
    </location>
</feature>
<dbReference type="SUPFAM" id="SSF53474">
    <property type="entry name" value="alpha/beta-Hydrolases"/>
    <property type="match status" value="1"/>
</dbReference>
<evidence type="ECO:0000313" key="4">
    <source>
        <dbReference type="EMBL" id="ATC64602.1"/>
    </source>
</evidence>
<dbReference type="InterPro" id="IPR011042">
    <property type="entry name" value="6-blade_b-propeller_TolB-like"/>
</dbReference>
<keyword evidence="5" id="KW-1185">Reference proteome</keyword>
<accession>A0A290QL12</accession>
<evidence type="ECO:0000256" key="1">
    <source>
        <dbReference type="SAM" id="MobiDB-lite"/>
    </source>
</evidence>
<dbReference type="Gene3D" id="2.120.10.30">
    <property type="entry name" value="TolB, C-terminal domain"/>
    <property type="match status" value="1"/>
</dbReference>
<evidence type="ECO:0000256" key="2">
    <source>
        <dbReference type="SAM" id="SignalP"/>
    </source>
</evidence>
<feature type="chain" id="PRO_5012064025" description="Peptidase S9 prolyl oligopeptidase catalytic domain-containing protein" evidence="2">
    <location>
        <begin position="34"/>
        <end position="976"/>
    </location>
</feature>
<dbReference type="Proteomes" id="UP000217265">
    <property type="component" value="Chromosome"/>
</dbReference>
<dbReference type="EMBL" id="CP023344">
    <property type="protein sequence ID" value="ATC64602.1"/>
    <property type="molecule type" value="Genomic_DNA"/>
</dbReference>
<dbReference type="AlphaFoldDB" id="A0A290QL12"/>
<dbReference type="SUPFAM" id="SSF69304">
    <property type="entry name" value="Tricorn protease N-terminal domain"/>
    <property type="match status" value="1"/>
</dbReference>
<protein>
    <recommendedName>
        <fullName evidence="3">Peptidase S9 prolyl oligopeptidase catalytic domain-containing protein</fullName>
    </recommendedName>
</protein>
<name>A0A290QL12_9BACT</name>
<dbReference type="GO" id="GO:0008239">
    <property type="term" value="F:dipeptidyl-peptidase activity"/>
    <property type="evidence" value="ECO:0007669"/>
    <property type="project" value="TreeGrafter"/>
</dbReference>
<dbReference type="KEGG" id="vbh:CMV30_11905"/>
<organism evidence="4 5">
    <name type="scientific">Nibricoccus aquaticus</name>
    <dbReference type="NCBI Taxonomy" id="2576891"/>
    <lineage>
        <taxon>Bacteria</taxon>
        <taxon>Pseudomonadati</taxon>
        <taxon>Verrucomicrobiota</taxon>
        <taxon>Opitutia</taxon>
        <taxon>Opitutales</taxon>
        <taxon>Opitutaceae</taxon>
        <taxon>Nibricoccus</taxon>
    </lineage>
</organism>
<dbReference type="PANTHER" id="PTHR11731">
    <property type="entry name" value="PROTEASE FAMILY S9B,C DIPEPTIDYL-PEPTIDASE IV-RELATED"/>
    <property type="match status" value="1"/>
</dbReference>
<dbReference type="InterPro" id="IPR050278">
    <property type="entry name" value="Serine_Prot_S9B/DPPIV"/>
</dbReference>
<reference evidence="4 5" key="1">
    <citation type="submission" date="2017-09" db="EMBL/GenBank/DDBJ databases">
        <title>Complete genome sequence of Verrucomicrobial strain HZ-65, isolated from freshwater.</title>
        <authorList>
            <person name="Choi A."/>
        </authorList>
    </citation>
    <scope>NUCLEOTIDE SEQUENCE [LARGE SCALE GENOMIC DNA]</scope>
    <source>
        <strain evidence="4 5">HZ-65</strain>
    </source>
</reference>
<feature type="region of interest" description="Disordered" evidence="1">
    <location>
        <begin position="91"/>
        <end position="113"/>
    </location>
</feature>
<sequence length="976" mass="110153">MNHFKTFRMRIASICLLLCAAFLTVAHWQVAHAESPKHPLSHQDFDSWRSISTTPVLSRDGRWLAYAFMPLEGDGDLIIRNLTTGQEQRVPIGALPPQPLTASEENPDRASPRREATITFTSDSHFVICTRFPAQEETLRAKREKKPAAEMPREGLVVIALDNGNVSQLASVKNFQVPARGGAWLAYRKEPAANASPPVTKPEKTGTDLVLMDLTAPASSAERTFTDVLDYWFSRDAHTLVFSVSSTSETRNGLFAVTPGDSTEPFALASGPGKYLQFTWDREQTQAVFATDRDAQGSMPAQFSLYHWLRKPNTEATPLITPKTTGLPSSLGINSEAAPIFSQDGKRLSIPAARIQPVPDKRRETLIDEEKVTADLWHWRDDFVPTLQRQRADKERKRAYWGVLDLASRRYVQLADLTLPSVTIADSGTHAFGLDDRPYRRRFDYDGIFQDLHLTDATNGERRLLVKELGEKSGVRWSHNSRWIAFYHEKHWHSIDAQTGAIKNLTQALPAFFADELVDYPGEIPSYGTAGWTRDGDSLLVYDRYDMWQLFADGSPARCLTSGFGRENKIILRLQNIEQVDAGDDKRGINTALPLLLRGEDEITRATGFFRTSFDSTEKPARLLWQDKNLRYLNRAADADVLLFSASRFDEFPDLYTSNAQLDRFEKVSNGGAQLGPFLWGNAEMLSYRNADGIELPAVLYKPANFDPSKKYPMIVYLYERLSQVIHTFNPPVPSAVINLSHYTSNGYLVLTPDIRYTLGQPGQSAVKCVLPAVDEIVRRGFVNENAIGIQGHSWGGYQTAYLLTQTHRFRAAEAGAVVANMTSAYSGIRQGSGRVRQFQYEHYQSRIGKPLHEAPHLYVENSPVFHAERIETPLLLLHNDQDDAVPFAQGLELFLTLRRLGKECYLLNYNNEFHGLRRRADQRDFALRMNQFFDHFLKDSPKPDWMENGIPFSDREEEKLRFRDAAVSSPASAQP</sequence>
<dbReference type="GO" id="GO:0008236">
    <property type="term" value="F:serine-type peptidase activity"/>
    <property type="evidence" value="ECO:0007669"/>
    <property type="project" value="InterPro"/>
</dbReference>
<dbReference type="Gene3D" id="3.40.50.1820">
    <property type="entry name" value="alpha/beta hydrolase"/>
    <property type="match status" value="1"/>
</dbReference>